<feature type="compositionally biased region" description="Pro residues" evidence="2">
    <location>
        <begin position="436"/>
        <end position="447"/>
    </location>
</feature>
<evidence type="ECO:0000256" key="2">
    <source>
        <dbReference type="SAM" id="MobiDB-lite"/>
    </source>
</evidence>
<feature type="compositionally biased region" description="Pro residues" evidence="2">
    <location>
        <begin position="462"/>
        <end position="477"/>
    </location>
</feature>
<comment type="caution">
    <text evidence="5">The sequence shown here is derived from an EMBL/GenBank/DDBJ whole genome shotgun (WGS) entry which is preliminary data.</text>
</comment>
<feature type="compositionally biased region" description="Low complexity" evidence="2">
    <location>
        <begin position="202"/>
        <end position="212"/>
    </location>
</feature>
<feature type="domain" description="DUF1421" evidence="3">
    <location>
        <begin position="534"/>
        <end position="572"/>
    </location>
</feature>
<evidence type="ECO:0000313" key="6">
    <source>
        <dbReference type="Proteomes" id="UP000722791"/>
    </source>
</evidence>
<dbReference type="InterPro" id="IPR010820">
    <property type="entry name" value="DUF1421"/>
</dbReference>
<keyword evidence="7" id="KW-1185">Reference proteome</keyword>
<evidence type="ECO:0000313" key="5">
    <source>
        <dbReference type="EMBL" id="GIM16331.1"/>
    </source>
</evidence>
<dbReference type="Pfam" id="PF07223">
    <property type="entry name" value="DUF1421"/>
    <property type="match status" value="1"/>
</dbReference>
<dbReference type="Proteomes" id="UP000722791">
    <property type="component" value="Unassembled WGS sequence"/>
</dbReference>
<feature type="region of interest" description="Disordered" evidence="2">
    <location>
        <begin position="316"/>
        <end position="528"/>
    </location>
</feature>
<dbReference type="EMBL" id="BNCQ01000077">
    <property type="protein sequence ID" value="GIM16331.1"/>
    <property type="molecule type" value="Genomic_DNA"/>
</dbReference>
<evidence type="ECO:0000313" key="4">
    <source>
        <dbReference type="EMBL" id="GIL92550.1"/>
    </source>
</evidence>
<dbReference type="PANTHER" id="PTHR31805:SF14">
    <property type="entry name" value="RECEPTOR-LIKE KINASE, PUTATIVE (DUF1421)-RELATED"/>
    <property type="match status" value="1"/>
</dbReference>
<feature type="compositionally biased region" description="Low complexity" evidence="2">
    <location>
        <begin position="220"/>
        <end position="230"/>
    </location>
</feature>
<gene>
    <name evidence="4" type="ORF">Vretifemale_20069</name>
    <name evidence="5" type="ORF">Vretimale_18963</name>
</gene>
<evidence type="ECO:0000259" key="3">
    <source>
        <dbReference type="Pfam" id="PF07223"/>
    </source>
</evidence>
<reference evidence="5" key="1">
    <citation type="journal article" date="2021" name="Proc. Natl. Acad. Sci. U.S.A.">
        <title>Three genomes in the algal genus Volvox reveal the fate of a haploid sex-determining region after a transition to homothallism.</title>
        <authorList>
            <person name="Yamamoto K."/>
            <person name="Hamaji T."/>
            <person name="Kawai-Toyooka H."/>
            <person name="Matsuzaki R."/>
            <person name="Takahashi F."/>
            <person name="Nishimura Y."/>
            <person name="Kawachi M."/>
            <person name="Noguchi H."/>
            <person name="Minakuchi Y."/>
            <person name="Umen J.G."/>
            <person name="Toyoda A."/>
            <person name="Nozaki H."/>
        </authorList>
    </citation>
    <scope>NUCLEOTIDE SEQUENCE</scope>
    <source>
        <strain evidence="5">NIES-3785</strain>
        <strain evidence="4">NIES-3786</strain>
    </source>
</reference>
<feature type="coiled-coil region" evidence="1">
    <location>
        <begin position="147"/>
        <end position="176"/>
    </location>
</feature>
<feature type="compositionally biased region" description="Low complexity" evidence="2">
    <location>
        <begin position="335"/>
        <end position="358"/>
    </location>
</feature>
<accession>A0A8J4LZ91</accession>
<evidence type="ECO:0000256" key="1">
    <source>
        <dbReference type="SAM" id="Coils"/>
    </source>
</evidence>
<dbReference type="Proteomes" id="UP000747110">
    <property type="component" value="Unassembled WGS sequence"/>
</dbReference>
<feature type="compositionally biased region" description="Low complexity" evidence="2">
    <location>
        <begin position="506"/>
        <end position="516"/>
    </location>
</feature>
<name>A0A8J4LZ91_9CHLO</name>
<feature type="compositionally biased region" description="Low complexity" evidence="2">
    <location>
        <begin position="483"/>
        <end position="493"/>
    </location>
</feature>
<sequence length="574" mass="58276">MADELFGDLLGPKPGSSVTSKPAAVSVSSTKAAFEDYIKNKPTNGFGNEGTSAGTALGLAEASKPTVTLTAVELSSLVDKGIQSALDATFNKFVRSLRTVLEDMTRRISSQEATVLELRAAIGDLHDAVESQPADLHVRFTNLDMAIKEVERGVQALRDRQELQEAQEMLARMSSESSRVSKAQATTAVSSAAAAPTAVTPAPVEAPAATPSAPAPSPASAPASAPAPAQAVSPAPIVPAAPAAAPASAAPVAQPAAPAPAAAAPVLQAMPAIGGAPALPAPQQGPYGLPMHSGHPQQGPVPPHMARMYPAISPMGIPGAPPLPMPPQPAPEPLPQQLQHPQQPAIPMPQYQYAPQPQVGGMQPASSMQPPPDIGSYGAMPPPPQQQQQQQPPPPQQQQQQQPAHPVHAPAAYGSPYAGVPGMDAPRAPSVSVPHGMPPPQTPPPPGGSGVGGPGVVDLRGGPPPPQMVSYPQPPSGIPGYPLPSSVSVSVPSMYSRGNVPQPSYRGSAPPTSSSAGGSGGGGTVSRTVPLDKIISDISQMGFSRAEVHAAVNNLQSSGKALDLNTIIDKLTRG</sequence>
<dbReference type="EMBL" id="BNCP01000079">
    <property type="protein sequence ID" value="GIL92550.1"/>
    <property type="molecule type" value="Genomic_DNA"/>
</dbReference>
<feature type="compositionally biased region" description="Pro residues" evidence="2">
    <location>
        <begin position="380"/>
        <end position="396"/>
    </location>
</feature>
<protein>
    <recommendedName>
        <fullName evidence="3">DUF1421 domain-containing protein</fullName>
    </recommendedName>
</protein>
<evidence type="ECO:0000313" key="7">
    <source>
        <dbReference type="Proteomes" id="UP000747110"/>
    </source>
</evidence>
<proteinExistence type="predicted"/>
<feature type="compositionally biased region" description="Pro residues" evidence="2">
    <location>
        <begin position="319"/>
        <end position="334"/>
    </location>
</feature>
<organism evidence="5 6">
    <name type="scientific">Volvox reticuliferus</name>
    <dbReference type="NCBI Taxonomy" id="1737510"/>
    <lineage>
        <taxon>Eukaryota</taxon>
        <taxon>Viridiplantae</taxon>
        <taxon>Chlorophyta</taxon>
        <taxon>core chlorophytes</taxon>
        <taxon>Chlorophyceae</taxon>
        <taxon>CS clade</taxon>
        <taxon>Chlamydomonadales</taxon>
        <taxon>Volvocaceae</taxon>
        <taxon>Volvox</taxon>
    </lineage>
</organism>
<dbReference type="PANTHER" id="PTHR31805">
    <property type="entry name" value="RECEPTOR-LIKE KINASE, PUTATIVE (DUF1421)-RELATED"/>
    <property type="match status" value="1"/>
</dbReference>
<feature type="region of interest" description="Disordered" evidence="2">
    <location>
        <begin position="202"/>
        <end position="230"/>
    </location>
</feature>
<dbReference type="OrthoDB" id="549883at2759"/>
<keyword evidence="1" id="KW-0175">Coiled coil</keyword>
<dbReference type="AlphaFoldDB" id="A0A8J4LZ91"/>